<feature type="compositionally biased region" description="Basic and acidic residues" evidence="1">
    <location>
        <begin position="1"/>
        <end position="27"/>
    </location>
</feature>
<accession>A0ABQ5K223</accession>
<feature type="region of interest" description="Disordered" evidence="1">
    <location>
        <begin position="1"/>
        <end position="58"/>
    </location>
</feature>
<dbReference type="EMBL" id="BQXS01012622">
    <property type="protein sequence ID" value="GKT25917.1"/>
    <property type="molecule type" value="Genomic_DNA"/>
</dbReference>
<reference evidence="2" key="1">
    <citation type="submission" date="2022-03" db="EMBL/GenBank/DDBJ databases">
        <title>Draft genome sequence of Aduncisulcus paluster, a free-living microaerophilic Fornicata.</title>
        <authorList>
            <person name="Yuyama I."/>
            <person name="Kume K."/>
            <person name="Tamura T."/>
            <person name="Inagaki Y."/>
            <person name="Hashimoto T."/>
        </authorList>
    </citation>
    <scope>NUCLEOTIDE SEQUENCE</scope>
    <source>
        <strain evidence="2">NY0171</strain>
    </source>
</reference>
<evidence type="ECO:0000256" key="1">
    <source>
        <dbReference type="SAM" id="MobiDB-lite"/>
    </source>
</evidence>
<comment type="caution">
    <text evidence="2">The sequence shown here is derived from an EMBL/GenBank/DDBJ whole genome shotgun (WGS) entry which is preliminary data.</text>
</comment>
<sequence length="139" mass="16505">REEERKKEEEEKLEKERKRREEEERKAKIIQSWKPLHEQNGYKRSSSNCPYKSKHRHMHCGGQDAAATVVSVVYALKYATELLELEDAEDVTILKQWGEEKREKRRETKRAEKAKHKKGKQQDKNDTEGGLSKKDKEIK</sequence>
<feature type="non-terminal residue" evidence="2">
    <location>
        <position position="1"/>
    </location>
</feature>
<keyword evidence="3" id="KW-1185">Reference proteome</keyword>
<dbReference type="Proteomes" id="UP001057375">
    <property type="component" value="Unassembled WGS sequence"/>
</dbReference>
<organism evidence="2 3">
    <name type="scientific">Aduncisulcus paluster</name>
    <dbReference type="NCBI Taxonomy" id="2918883"/>
    <lineage>
        <taxon>Eukaryota</taxon>
        <taxon>Metamonada</taxon>
        <taxon>Carpediemonas-like organisms</taxon>
        <taxon>Aduncisulcus</taxon>
    </lineage>
</organism>
<gene>
    <name evidence="2" type="ORF">ADUPG1_013184</name>
</gene>
<proteinExistence type="predicted"/>
<feature type="compositionally biased region" description="Basic and acidic residues" evidence="1">
    <location>
        <begin position="97"/>
        <end position="111"/>
    </location>
</feature>
<evidence type="ECO:0000313" key="3">
    <source>
        <dbReference type="Proteomes" id="UP001057375"/>
    </source>
</evidence>
<name>A0ABQ5K223_9EUKA</name>
<feature type="compositionally biased region" description="Basic and acidic residues" evidence="1">
    <location>
        <begin position="120"/>
        <end position="139"/>
    </location>
</feature>
<feature type="region of interest" description="Disordered" evidence="1">
    <location>
        <begin position="94"/>
        <end position="139"/>
    </location>
</feature>
<protein>
    <submittedName>
        <fullName evidence="2">Uncharacterized protein</fullName>
    </submittedName>
</protein>
<evidence type="ECO:0000313" key="2">
    <source>
        <dbReference type="EMBL" id="GKT25917.1"/>
    </source>
</evidence>